<dbReference type="Proteomes" id="UP000008809">
    <property type="component" value="Chromosome"/>
</dbReference>
<dbReference type="InterPro" id="IPR047216">
    <property type="entry name" value="Endonuclease_DUF559_bact"/>
</dbReference>
<feature type="domain" description="DUF559" evidence="1">
    <location>
        <begin position="4"/>
        <end position="109"/>
    </location>
</feature>
<sequence>MPIATARTLRKRLTPQEARLWVQLRQLKSRGYHFRRQAPIGRYIVDFVCFGAKIVIEADGGQHGMPDGIAADQQRDAFLRGEGFRVLRFWNSDIDRHFDGVMQTVLDALPPPPVRPD</sequence>
<dbReference type="eggNOG" id="COG2852">
    <property type="taxonomic scope" value="Bacteria"/>
</dbReference>
<dbReference type="KEGG" id="rpb:RPB_4529"/>
<dbReference type="RefSeq" id="WP_011443395.1">
    <property type="nucleotide sequence ID" value="NC_007778.1"/>
</dbReference>
<dbReference type="PANTHER" id="PTHR38590:SF1">
    <property type="entry name" value="BLL0828 PROTEIN"/>
    <property type="match status" value="1"/>
</dbReference>
<dbReference type="AlphaFoldDB" id="Q2IRE8"/>
<gene>
    <name evidence="2" type="ordered locus">RPB_4529</name>
</gene>
<dbReference type="InterPro" id="IPR011335">
    <property type="entry name" value="Restrct_endonuc-II-like"/>
</dbReference>
<organism evidence="2 3">
    <name type="scientific">Rhodopseudomonas palustris (strain HaA2)</name>
    <dbReference type="NCBI Taxonomy" id="316058"/>
    <lineage>
        <taxon>Bacteria</taxon>
        <taxon>Pseudomonadati</taxon>
        <taxon>Pseudomonadota</taxon>
        <taxon>Alphaproteobacteria</taxon>
        <taxon>Hyphomicrobiales</taxon>
        <taxon>Nitrobacteraceae</taxon>
        <taxon>Rhodopseudomonas</taxon>
    </lineage>
</organism>
<dbReference type="Gene3D" id="3.40.960.10">
    <property type="entry name" value="VSR Endonuclease"/>
    <property type="match status" value="1"/>
</dbReference>
<dbReference type="EMBL" id="CP000250">
    <property type="protein sequence ID" value="ABD09212.1"/>
    <property type="molecule type" value="Genomic_DNA"/>
</dbReference>
<dbReference type="HOGENOM" id="CLU_107928_2_0_5"/>
<dbReference type="SUPFAM" id="SSF52980">
    <property type="entry name" value="Restriction endonuclease-like"/>
    <property type="match status" value="1"/>
</dbReference>
<evidence type="ECO:0000313" key="2">
    <source>
        <dbReference type="EMBL" id="ABD09212.1"/>
    </source>
</evidence>
<dbReference type="OrthoDB" id="9798754at2"/>
<evidence type="ECO:0000259" key="1">
    <source>
        <dbReference type="Pfam" id="PF04480"/>
    </source>
</evidence>
<protein>
    <recommendedName>
        <fullName evidence="1">DUF559 domain-containing protein</fullName>
    </recommendedName>
</protein>
<dbReference type="STRING" id="316058.RPB_4529"/>
<dbReference type="PANTHER" id="PTHR38590">
    <property type="entry name" value="BLL0828 PROTEIN"/>
    <property type="match status" value="1"/>
</dbReference>
<reference evidence="2 3" key="1">
    <citation type="submission" date="2006-01" db="EMBL/GenBank/DDBJ databases">
        <title>Complete sequence of Rhodopseudomonas palustris HaA2.</title>
        <authorList>
            <consortium name="US DOE Joint Genome Institute"/>
            <person name="Copeland A."/>
            <person name="Lucas S."/>
            <person name="Lapidus A."/>
            <person name="Barry K."/>
            <person name="Detter J.C."/>
            <person name="Glavina T."/>
            <person name="Hammon N."/>
            <person name="Israni S."/>
            <person name="Pitluck S."/>
            <person name="Chain P."/>
            <person name="Malfatti S."/>
            <person name="Shin M."/>
            <person name="Vergez L."/>
            <person name="Schmutz J."/>
            <person name="Larimer F."/>
            <person name="Land M."/>
            <person name="Hauser L."/>
            <person name="Pelletier D.A."/>
            <person name="Kyrpides N."/>
            <person name="Anderson I."/>
            <person name="Oda Y."/>
            <person name="Harwood C.S."/>
            <person name="Richardson P."/>
        </authorList>
    </citation>
    <scope>NUCLEOTIDE SEQUENCE [LARGE SCALE GENOMIC DNA]</scope>
    <source>
        <strain evidence="2 3">HaA2</strain>
    </source>
</reference>
<proteinExistence type="predicted"/>
<accession>Q2IRE8</accession>
<dbReference type="CDD" id="cd01038">
    <property type="entry name" value="Endonuclease_DUF559"/>
    <property type="match status" value="1"/>
</dbReference>
<dbReference type="InterPro" id="IPR007569">
    <property type="entry name" value="DUF559"/>
</dbReference>
<dbReference type="Pfam" id="PF04480">
    <property type="entry name" value="DUF559"/>
    <property type="match status" value="1"/>
</dbReference>
<keyword evidence="3" id="KW-1185">Reference proteome</keyword>
<name>Q2IRE8_RHOP2</name>
<evidence type="ECO:0000313" key="3">
    <source>
        <dbReference type="Proteomes" id="UP000008809"/>
    </source>
</evidence>